<evidence type="ECO:0000313" key="10">
    <source>
        <dbReference type="EMBL" id="ANZ76194.1"/>
    </source>
</evidence>
<dbReference type="GO" id="GO:0046872">
    <property type="term" value="F:metal ion binding"/>
    <property type="evidence" value="ECO:0007669"/>
    <property type="project" value="UniProtKB-KW"/>
</dbReference>
<dbReference type="InterPro" id="IPR008901">
    <property type="entry name" value="ACER"/>
</dbReference>
<dbReference type="Pfam" id="PF05875">
    <property type="entry name" value="Ceramidase"/>
    <property type="match status" value="1"/>
</dbReference>
<feature type="transmembrane region" description="Helical" evidence="9">
    <location>
        <begin position="180"/>
        <end position="199"/>
    </location>
</feature>
<comment type="similarity">
    <text evidence="2">Belongs to the alkaline ceramidase family.</text>
</comment>
<evidence type="ECO:0000256" key="5">
    <source>
        <dbReference type="ARBA" id="ARBA00022989"/>
    </source>
</evidence>
<feature type="binding site" evidence="8">
    <location>
        <position position="231"/>
    </location>
    <ligand>
        <name>Zn(2+)</name>
        <dbReference type="ChEBI" id="CHEBI:29105"/>
        <note>catalytic</note>
    </ligand>
</feature>
<protein>
    <submittedName>
        <fullName evidence="10">BA75_02138T0</fullName>
    </submittedName>
</protein>
<dbReference type="GO" id="GO:0016811">
    <property type="term" value="F:hydrolase activity, acting on carbon-nitrogen (but not peptide) bonds, in linear amides"/>
    <property type="evidence" value="ECO:0007669"/>
    <property type="project" value="InterPro"/>
</dbReference>
<evidence type="ECO:0000256" key="9">
    <source>
        <dbReference type="SAM" id="Phobius"/>
    </source>
</evidence>
<keyword evidence="11" id="KW-1185">Reference proteome</keyword>
<feature type="binding site" evidence="7">
    <location>
        <position position="24"/>
    </location>
    <ligand>
        <name>Ca(2+)</name>
        <dbReference type="ChEBI" id="CHEBI:29108"/>
    </ligand>
</feature>
<feature type="transmembrane region" description="Helical" evidence="9">
    <location>
        <begin position="122"/>
        <end position="144"/>
    </location>
</feature>
<keyword evidence="7" id="KW-0106">Calcium</keyword>
<keyword evidence="4" id="KW-0378">Hydrolase</keyword>
<evidence type="ECO:0000256" key="8">
    <source>
        <dbReference type="PIRSR" id="PIRSR608901-2"/>
    </source>
</evidence>
<comment type="subcellular location">
    <subcellularLocation>
        <location evidence="1">Membrane</location>
        <topology evidence="1">Multi-pass membrane protein</topology>
    </subcellularLocation>
</comment>
<name>A0A1B2JDQ3_PICPA</name>
<evidence type="ECO:0000256" key="3">
    <source>
        <dbReference type="ARBA" id="ARBA00022692"/>
    </source>
</evidence>
<feature type="binding site" evidence="7">
    <location>
        <position position="28"/>
    </location>
    <ligand>
        <name>Ca(2+)</name>
        <dbReference type="ChEBI" id="CHEBI:29108"/>
    </ligand>
</feature>
<keyword evidence="5 9" id="KW-1133">Transmembrane helix</keyword>
<evidence type="ECO:0000313" key="11">
    <source>
        <dbReference type="Proteomes" id="UP000094565"/>
    </source>
</evidence>
<proteinExistence type="inferred from homology"/>
<dbReference type="GO" id="GO:0046513">
    <property type="term" value="P:ceramide biosynthetic process"/>
    <property type="evidence" value="ECO:0007669"/>
    <property type="project" value="TreeGrafter"/>
</dbReference>
<evidence type="ECO:0000256" key="2">
    <source>
        <dbReference type="ARBA" id="ARBA00009780"/>
    </source>
</evidence>
<feature type="binding site" evidence="7">
    <location>
        <position position="26"/>
    </location>
    <ligand>
        <name>Ca(2+)</name>
        <dbReference type="ChEBI" id="CHEBI:29108"/>
    </ligand>
</feature>
<dbReference type="EMBL" id="CP014585">
    <property type="protein sequence ID" value="ANZ76194.1"/>
    <property type="molecule type" value="Genomic_DNA"/>
</dbReference>
<evidence type="ECO:0000256" key="1">
    <source>
        <dbReference type="ARBA" id="ARBA00004141"/>
    </source>
</evidence>
<dbReference type="PANTHER" id="PTHR46187">
    <property type="entry name" value="ALKALINE CERAMIDASE 3"/>
    <property type="match status" value="1"/>
</dbReference>
<keyword evidence="8" id="KW-0862">Zinc</keyword>
<comment type="cofactor">
    <cofactor evidence="8">
        <name>Zn(2+)</name>
        <dbReference type="ChEBI" id="CHEBI:29105"/>
    </cofactor>
</comment>
<feature type="transmembrane region" description="Helical" evidence="9">
    <location>
        <begin position="228"/>
        <end position="248"/>
    </location>
</feature>
<dbReference type="GO" id="GO:0046514">
    <property type="term" value="P:ceramide catabolic process"/>
    <property type="evidence" value="ECO:0007669"/>
    <property type="project" value="TreeGrafter"/>
</dbReference>
<gene>
    <name evidence="10" type="primary">YDC1</name>
    <name evidence="10" type="ORF">ATY40_BA7502138</name>
</gene>
<feature type="binding site" evidence="7">
    <location>
        <position position="37"/>
    </location>
    <ligand>
        <name>Ca(2+)</name>
        <dbReference type="ChEBI" id="CHEBI:29108"/>
    </ligand>
</feature>
<feature type="transmembrane region" description="Helical" evidence="9">
    <location>
        <begin position="150"/>
        <end position="168"/>
    </location>
</feature>
<dbReference type="PANTHER" id="PTHR46187:SF3">
    <property type="entry name" value="ALKALINE CERAMIDASE 3"/>
    <property type="match status" value="1"/>
</dbReference>
<dbReference type="OrthoDB" id="187171at2759"/>
<evidence type="ECO:0000256" key="7">
    <source>
        <dbReference type="PIRSR" id="PIRSR608901-1"/>
    </source>
</evidence>
<accession>A0A1B2JDQ3</accession>
<dbReference type="GO" id="GO:0005789">
    <property type="term" value="C:endoplasmic reticulum membrane"/>
    <property type="evidence" value="ECO:0007669"/>
    <property type="project" value="TreeGrafter"/>
</dbReference>
<feature type="transmembrane region" description="Helical" evidence="9">
    <location>
        <begin position="65"/>
        <end position="86"/>
    </location>
</feature>
<organism evidence="10 11">
    <name type="scientific">Komagataella pastoris</name>
    <name type="common">Yeast</name>
    <name type="synonym">Pichia pastoris</name>
    <dbReference type="NCBI Taxonomy" id="4922"/>
    <lineage>
        <taxon>Eukaryota</taxon>
        <taxon>Fungi</taxon>
        <taxon>Dikarya</taxon>
        <taxon>Ascomycota</taxon>
        <taxon>Saccharomycotina</taxon>
        <taxon>Pichiomycetes</taxon>
        <taxon>Pichiales</taxon>
        <taxon>Pichiaceae</taxon>
        <taxon>Komagataella</taxon>
    </lineage>
</organism>
<dbReference type="AlphaFoldDB" id="A0A1B2JDQ3"/>
<feature type="binding site" evidence="7">
    <location>
        <position position="23"/>
    </location>
    <ligand>
        <name>Ca(2+)</name>
        <dbReference type="ChEBI" id="CHEBI:29108"/>
    </ligand>
</feature>
<evidence type="ECO:0000256" key="6">
    <source>
        <dbReference type="ARBA" id="ARBA00023136"/>
    </source>
</evidence>
<feature type="binding site" evidence="8">
    <location>
        <position position="227"/>
    </location>
    <ligand>
        <name>Zn(2+)</name>
        <dbReference type="ChEBI" id="CHEBI:29105"/>
        <note>catalytic</note>
    </ligand>
</feature>
<feature type="binding site" evidence="8">
    <location>
        <position position="85"/>
    </location>
    <ligand>
        <name>Zn(2+)</name>
        <dbReference type="ChEBI" id="CHEBI:29105"/>
        <note>catalytic</note>
    </ligand>
</feature>
<keyword evidence="6 9" id="KW-0472">Membrane</keyword>
<reference evidence="10 11" key="1">
    <citation type="submission" date="2016-02" db="EMBL/GenBank/DDBJ databases">
        <title>Comparative genomic and transcriptomic foundation for Pichia pastoris.</title>
        <authorList>
            <person name="Love K.R."/>
            <person name="Shah K.A."/>
            <person name="Whittaker C.A."/>
            <person name="Wu J."/>
            <person name="Bartlett M.C."/>
            <person name="Ma D."/>
            <person name="Leeson R.L."/>
            <person name="Priest M."/>
            <person name="Young S.K."/>
            <person name="Love J.C."/>
        </authorList>
    </citation>
    <scope>NUCLEOTIDE SEQUENCE [LARGE SCALE GENOMIC DNA]</scope>
    <source>
        <strain evidence="10 11">ATCC 28485</strain>
    </source>
</reference>
<keyword evidence="3 9" id="KW-0812">Transmembrane</keyword>
<sequence length="283" mass="33278">MSFPFEYQEQISGYWGPSTATIDWCEENYVISWYFAEFINSTTNLAFYFLFLYHLRSAIKNEHGFLFIFTSVGACVVGLGSWLFHMTLKYEFQLLDELPMIYVTALPFAYIYGVDKGYRTRVALYVIMALLMAVLTIIYCSVYKNPVFHQVSYAVLNLGIILRSLVLIQRHVPDAAARKNLYRLLGLALGEFLTGFVLWNLDTVYCTYLRQIRRYWNLPFGVILELHGWWHILTALGIYHFILYSEILKVWHEGRQSQYSLLWHYGFLGEVHKNDRDKNIKTD</sequence>
<keyword evidence="7" id="KW-0479">Metal-binding</keyword>
<feature type="transmembrane region" description="Helical" evidence="9">
    <location>
        <begin position="31"/>
        <end position="53"/>
    </location>
</feature>
<evidence type="ECO:0000256" key="4">
    <source>
        <dbReference type="ARBA" id="ARBA00022801"/>
    </source>
</evidence>
<dbReference type="Proteomes" id="UP000094565">
    <property type="component" value="Chromosome 2"/>
</dbReference>
<feature type="transmembrane region" description="Helical" evidence="9">
    <location>
        <begin position="98"/>
        <end position="115"/>
    </location>
</feature>